<dbReference type="SUPFAM" id="SSF63825">
    <property type="entry name" value="YWTD domain"/>
    <property type="match status" value="1"/>
</dbReference>
<dbReference type="PROSITE" id="PS00018">
    <property type="entry name" value="EF_HAND_1"/>
    <property type="match status" value="1"/>
</dbReference>
<dbReference type="InterPro" id="IPR008964">
    <property type="entry name" value="Invasin/intimin_cell_adhesion"/>
</dbReference>
<feature type="domain" description="BIG2" evidence="2">
    <location>
        <begin position="1065"/>
        <end position="1139"/>
    </location>
</feature>
<dbReference type="SUPFAM" id="SSF103647">
    <property type="entry name" value="TSP type-3 repeat"/>
    <property type="match status" value="1"/>
</dbReference>
<dbReference type="EMBL" id="FUYZ01000007">
    <property type="protein sequence ID" value="SKB98336.1"/>
    <property type="molecule type" value="Genomic_DNA"/>
</dbReference>
<evidence type="ECO:0000259" key="2">
    <source>
        <dbReference type="SMART" id="SM00635"/>
    </source>
</evidence>
<evidence type="ECO:0000256" key="1">
    <source>
        <dbReference type="SAM" id="SignalP"/>
    </source>
</evidence>
<keyword evidence="1" id="KW-0732">Signal</keyword>
<sequence>MKRKIFLLFFTVSFLLSYMPLQGQAKGTLYISNAQDGSVYNISALSGVLPVAIANYTPSSSASNLAVGPNPNNTSQYVFTHSDTPSGSTVYQGTTNVGNLPATSGGLTANPTTGHVFGVTSTRQLIRAYPNPINLGTITGDATFNNGTVASDSFFDNYNNMYTAVSNGGTKYIYRINTSTLIATRFLTLSGSLPTNFQGLAFYNGKIYAAEGYSSTIFFLSWNNARIYEINPSTGVGSIYTYYGLNTYFGPFSASDNIDLASSDVFTPPTSNLSVTKTTSNATPAAGSTITYTITANNIGPDTEPAAVVTDLLPPGLTYVSSTTVNGSYDPSTGIWTIGSMPVNTPRTLSITVRVDNVGNIVNTATIKGNNVDPITTNNSATVTINPTKPSGDLSITKTSNTTSTTIGTGFTYTIIATNNSTVGVSGITVNDILDSRLTFLGKGASQGSYNETSGLWTVGYLAPNASATLTITVSGKAQVLTPGIPNTANINGLVTETVTTNNTSSTSVIVTGVGTDLSVTKTNNTNGLVAPGSNITFTVTAKNQGTIDDTNVYVVDKLPTGYTFVSSTATSGTYTSANGLWKIGNLNKATTATLTITATANAVNATNQGYLTNNVIIYGTQNDIDLSNNSATSVVNFNTDTDGDGVLDYLDWDADNDGILDSVEMSACTWANPIPSTVKRYEKYRQDFGVIDTPATGTPALDTTNGIRPVGLSGQEGTSQNLYKNTNATGAGFYSLTPNANFVDDFGNGYDNQWIHVNDHTSIAGGAANGLMMVNNPSDVTKYIWQSPNINVSPGATLEVGLWLLNLKDPTTKGFSDPNLTISVYDTATDTLLGSGTTGVFVKNLNWQNNAQVIKPSILTSKIYIRITNAQTESNGNDFAIDDIVVNEVYCDNDGDGIPNHLDTDSDNDGCPDAIEGDGNVLPSQVTNGKITTGGVDINGVPNIVNPGGSADTDSKIGQAPGLAYNAAIKETLTLSSTSPTSQTVCVNAPVTSLEVISTVANGTTPTTYQWYSNTTNSTTGGTLLAGETNNTLVLSSSVAGTYYYYLVATGGCNTATSGPYRLIVNALPTILGTDKVCVNSSIQLTGNGGTPASSNPWTSSNTAIATVSSTGSVTGITAGTVMITYTNSAGCSVNKDITVNPKAEITGNSIVCVGSTLQLSNSATPTANSPWTSSNINIATVDANGLVTGVAAGSTTIFFTNSSGCISQKLVTVNPSTSISGPNTVCTGLTITLTATGTPAVGVPWSSSNPTAATVNSVGVVTGVSVGTTIITFTSANGCQAAVTITVTQCACYNPNNNFGTATPTQHGITLLKRAGVNEDNWPMLRGSAHTVLESNTKGFVVTRMTSDPSQPNALNNLSKITTPQEGMMVYDTYAKCFKIYSDNAWSCFSKPSCP</sequence>
<name>A0A1T5FQA1_9FLAO</name>
<dbReference type="Gene3D" id="2.60.40.1170">
    <property type="entry name" value="Mu homology domain, subdomain B"/>
    <property type="match status" value="2"/>
</dbReference>
<dbReference type="Proteomes" id="UP000191112">
    <property type="component" value="Unassembled WGS sequence"/>
</dbReference>
<feature type="signal peptide" evidence="1">
    <location>
        <begin position="1"/>
        <end position="25"/>
    </location>
</feature>
<dbReference type="OrthoDB" id="9805017at2"/>
<dbReference type="SMART" id="SM00635">
    <property type="entry name" value="BID_2"/>
    <property type="match status" value="3"/>
</dbReference>
<dbReference type="InterPro" id="IPR047589">
    <property type="entry name" value="DUF11_rpt"/>
</dbReference>
<evidence type="ECO:0000313" key="3">
    <source>
        <dbReference type="EMBL" id="SKB98336.1"/>
    </source>
</evidence>
<feature type="chain" id="PRO_5012120442" evidence="1">
    <location>
        <begin position="26"/>
        <end position="1397"/>
    </location>
</feature>
<gene>
    <name evidence="3" type="ORF">SAMN05660477_02217</name>
</gene>
<dbReference type="InterPro" id="IPR028974">
    <property type="entry name" value="TSP_type-3_rpt"/>
</dbReference>
<feature type="domain" description="BIG2" evidence="2">
    <location>
        <begin position="1141"/>
        <end position="1211"/>
    </location>
</feature>
<organism evidence="3 4">
    <name type="scientific">Soonwooa buanensis</name>
    <dbReference type="NCBI Taxonomy" id="619805"/>
    <lineage>
        <taxon>Bacteria</taxon>
        <taxon>Pseudomonadati</taxon>
        <taxon>Bacteroidota</taxon>
        <taxon>Flavobacteriia</taxon>
        <taxon>Flavobacteriales</taxon>
        <taxon>Weeksellaceae</taxon>
        <taxon>Chryseobacterium group</taxon>
        <taxon>Soonwooa</taxon>
    </lineage>
</organism>
<dbReference type="SUPFAM" id="SSF49373">
    <property type="entry name" value="Invasin/intimin cell-adhesion fragments"/>
    <property type="match status" value="3"/>
</dbReference>
<proteinExistence type="predicted"/>
<evidence type="ECO:0000313" key="4">
    <source>
        <dbReference type="Proteomes" id="UP000191112"/>
    </source>
</evidence>
<dbReference type="STRING" id="619805.SAMN05660477_02217"/>
<dbReference type="InterPro" id="IPR018247">
    <property type="entry name" value="EF_Hand_1_Ca_BS"/>
</dbReference>
<feature type="domain" description="BIG2" evidence="2">
    <location>
        <begin position="1214"/>
        <end position="1287"/>
    </location>
</feature>
<keyword evidence="4" id="KW-1185">Reference proteome</keyword>
<dbReference type="InterPro" id="IPR003343">
    <property type="entry name" value="Big_2"/>
</dbReference>
<accession>A0A1T5FQA1</accession>
<dbReference type="Gene3D" id="2.60.40.1080">
    <property type="match status" value="3"/>
</dbReference>
<reference evidence="3 4" key="1">
    <citation type="submission" date="2017-02" db="EMBL/GenBank/DDBJ databases">
        <authorList>
            <person name="Peterson S.W."/>
        </authorList>
    </citation>
    <scope>NUCLEOTIDE SEQUENCE [LARGE SCALE GENOMIC DNA]</scope>
    <source>
        <strain evidence="3 4">DSM 22323</strain>
    </source>
</reference>
<dbReference type="Pfam" id="PF01345">
    <property type="entry name" value="DUF11"/>
    <property type="match status" value="3"/>
</dbReference>
<protein>
    <submittedName>
        <fullName evidence="3">Conserved repeat domain-containing protein</fullName>
    </submittedName>
</protein>
<dbReference type="PANTHER" id="PTHR34819">
    <property type="entry name" value="LARGE CYSTEINE-RICH PERIPLASMIC PROTEIN OMCB"/>
    <property type="match status" value="1"/>
</dbReference>
<dbReference type="PANTHER" id="PTHR34819:SF3">
    <property type="entry name" value="CELL SURFACE PROTEIN"/>
    <property type="match status" value="1"/>
</dbReference>
<dbReference type="Pfam" id="PF02368">
    <property type="entry name" value="Big_2"/>
    <property type="match status" value="3"/>
</dbReference>
<dbReference type="InterPro" id="IPR001434">
    <property type="entry name" value="OmcB-like_DUF11"/>
</dbReference>
<dbReference type="NCBIfam" id="TIGR01451">
    <property type="entry name" value="B_ant_repeat"/>
    <property type="match status" value="3"/>
</dbReference>
<dbReference type="RefSeq" id="WP_079667430.1">
    <property type="nucleotide sequence ID" value="NZ_FUYZ01000007.1"/>
</dbReference>
<dbReference type="InterPro" id="IPR051172">
    <property type="entry name" value="Chlamydia_OmcB"/>
</dbReference>
<dbReference type="GO" id="GO:0005509">
    <property type="term" value="F:calcium ion binding"/>
    <property type="evidence" value="ECO:0007669"/>
    <property type="project" value="InterPro"/>
</dbReference>